<sequence>MIQTLCIRKMWVSLLLGVVFTQAALGQDSLKSGLRFSSHEVIKDLRTSMNLTPEEPMLFPQGFSLAFDVNFRPGDGHYGNIFRVIGNDQVNIDFVSNLASPSSNFWLVLKDQILFSYTWNDIPEGEFGEWMKIKIGVDTERGIISASLNGNYQEKKVTDIQELHEFRIQFGICKYKSFLNSDVSPMTLKELQVFNSQGELFRHWKLAKHAQQRVYDEVTYAEAEVQNPNWEIDSHIHWKSRNQFQFTNLLGVVKDEQHGQVYFVDDRFVYRYTVDSARVDTLVVAGGQPFSCQGNQMIYHPYLNEIWSYNFDHTQLSRFSFQTNTWSLNEPECAEPDLWHHNRWISPQDSSLVTFGGYGHYTYKSTIHRLNVEGWKPDSAHLQQEIPPRYLSAAGWLGNHHMLIFGGYGSKSGRQEVAPQFYGDLYQLDTRNNAVEKLWEMDASEPPFVPCEYLLPDETGSSFYTLLYNSTNFETSLHLAKFGIATPEKRVFADSIPYKFLDTNSWATFFLKPQPAELIALTVHDSEVQVHSLAYPPLFKEEVYQEEPPQQAGAPYWLILLLLSGAGVTGYMLFRKRRRRSTVAETVAASAPQKEIITEPDHLLPEPPTTPVHKKSAIYLVGGFQVFDQEGEDITTDFTPTLKQLFLLILLTALKNEKGIVSSQLKDTLWFDKSATSARNNLNVNMSKLRGILDRVGHMELQHDHTYWNITLGPEVYCDYQCSRTLMRQLNSADSLTPPQISQLIEIASRGDLCPGLQLEWMDSFKADFANDITDALSSLPQRKPDINDDHHLLLNIAECMLKFDTLNEDAIAMKCSALYSLGKKGLAKHSYDMFSKEYKQVLGENYPVSFNELLHSLYSHTSAPLGPNRG</sequence>
<dbReference type="InterPro" id="IPR051677">
    <property type="entry name" value="AfsR-DnrI-RedD_regulator"/>
</dbReference>
<dbReference type="Gene3D" id="1.10.10.10">
    <property type="entry name" value="Winged helix-like DNA-binding domain superfamily/Winged helix DNA-binding domain"/>
    <property type="match status" value="1"/>
</dbReference>
<dbReference type="GO" id="GO:0003677">
    <property type="term" value="F:DNA binding"/>
    <property type="evidence" value="ECO:0007669"/>
    <property type="project" value="TreeGrafter"/>
</dbReference>
<dbReference type="Gene3D" id="2.120.10.80">
    <property type="entry name" value="Kelch-type beta propeller"/>
    <property type="match status" value="1"/>
</dbReference>
<dbReference type="AlphaFoldDB" id="A0AA49GKJ1"/>
<reference evidence="2" key="2">
    <citation type="journal article" date="2024" name="Antonie Van Leeuwenhoek">
        <title>Roseihalotalea indica gen. nov., sp. nov., a halophilic Bacteroidetes from mesopelagic Southwest Indian Ocean with higher carbohydrate metabolic potential.</title>
        <authorList>
            <person name="Chen B."/>
            <person name="Zhang M."/>
            <person name="Lin D."/>
            <person name="Ye J."/>
            <person name="Tang K."/>
        </authorList>
    </citation>
    <scope>NUCLEOTIDE SEQUENCE</scope>
    <source>
        <strain evidence="2">TK19036</strain>
    </source>
</reference>
<keyword evidence="1" id="KW-1133">Transmembrane helix</keyword>
<dbReference type="InterPro" id="IPR036388">
    <property type="entry name" value="WH-like_DNA-bd_sf"/>
</dbReference>
<gene>
    <name evidence="2" type="ORF">K4G66_24055</name>
</gene>
<reference evidence="2" key="1">
    <citation type="journal article" date="2023" name="Comput. Struct. Biotechnol. J.">
        <title>Discovery of a novel marine Bacteroidetes with a rich repertoire of carbohydrate-active enzymes.</title>
        <authorList>
            <person name="Chen B."/>
            <person name="Liu G."/>
            <person name="Chen Q."/>
            <person name="Wang H."/>
            <person name="Liu L."/>
            <person name="Tang K."/>
        </authorList>
    </citation>
    <scope>NUCLEOTIDE SEQUENCE</scope>
    <source>
        <strain evidence="2">TK19036</strain>
    </source>
</reference>
<keyword evidence="1" id="KW-0472">Membrane</keyword>
<proteinExistence type="predicted"/>
<name>A0AA49GKJ1_9BACT</name>
<organism evidence="2">
    <name type="scientific">Roseihalotalea indica</name>
    <dbReference type="NCBI Taxonomy" id="2867963"/>
    <lineage>
        <taxon>Bacteria</taxon>
        <taxon>Pseudomonadati</taxon>
        <taxon>Bacteroidota</taxon>
        <taxon>Cytophagia</taxon>
        <taxon>Cytophagales</taxon>
        <taxon>Catalimonadaceae</taxon>
        <taxon>Roseihalotalea</taxon>
    </lineage>
</organism>
<dbReference type="GO" id="GO:0006355">
    <property type="term" value="P:regulation of DNA-templated transcription"/>
    <property type="evidence" value="ECO:0007669"/>
    <property type="project" value="TreeGrafter"/>
</dbReference>
<dbReference type="EMBL" id="CP120682">
    <property type="protein sequence ID" value="WKN35451.1"/>
    <property type="molecule type" value="Genomic_DNA"/>
</dbReference>
<accession>A0AA49GKJ1</accession>
<dbReference type="SUPFAM" id="SSF117281">
    <property type="entry name" value="Kelch motif"/>
    <property type="match status" value="1"/>
</dbReference>
<dbReference type="PANTHER" id="PTHR35807:SF1">
    <property type="entry name" value="TRANSCRIPTIONAL REGULATOR REDD"/>
    <property type="match status" value="1"/>
</dbReference>
<dbReference type="PANTHER" id="PTHR35807">
    <property type="entry name" value="TRANSCRIPTIONAL REGULATOR REDD-RELATED"/>
    <property type="match status" value="1"/>
</dbReference>
<protein>
    <submittedName>
        <fullName evidence="2">Uncharacterized protein</fullName>
    </submittedName>
</protein>
<evidence type="ECO:0000256" key="1">
    <source>
        <dbReference type="SAM" id="Phobius"/>
    </source>
</evidence>
<keyword evidence="1" id="KW-0812">Transmembrane</keyword>
<evidence type="ECO:0000313" key="2">
    <source>
        <dbReference type="EMBL" id="WKN35451.1"/>
    </source>
</evidence>
<feature type="transmembrane region" description="Helical" evidence="1">
    <location>
        <begin position="554"/>
        <end position="574"/>
    </location>
</feature>
<dbReference type="InterPro" id="IPR015915">
    <property type="entry name" value="Kelch-typ_b-propeller"/>
</dbReference>